<comment type="caution">
    <text evidence="2">The sequence shown here is derived from an EMBL/GenBank/DDBJ whole genome shotgun (WGS) entry which is preliminary data.</text>
</comment>
<evidence type="ECO:0000313" key="2">
    <source>
        <dbReference type="EMBL" id="OWK13689.1"/>
    </source>
</evidence>
<dbReference type="AlphaFoldDB" id="A0A212D618"/>
<reference evidence="2 3" key="1">
    <citation type="journal article" date="2018" name="Mol. Genet. Genomics">
        <title>The red deer Cervus elaphus genome CerEla1.0: sequencing, annotating, genes, and chromosomes.</title>
        <authorList>
            <person name="Bana N.A."/>
            <person name="Nyiri A."/>
            <person name="Nagy J."/>
            <person name="Frank K."/>
            <person name="Nagy T."/>
            <person name="Steger V."/>
            <person name="Schiller M."/>
            <person name="Lakatos P."/>
            <person name="Sugar L."/>
            <person name="Horn P."/>
            <person name="Barta E."/>
            <person name="Orosz L."/>
        </authorList>
    </citation>
    <scope>NUCLEOTIDE SEQUENCE [LARGE SCALE GENOMIC DNA]</scope>
    <source>
        <strain evidence="2">Hungarian</strain>
    </source>
</reference>
<feature type="region of interest" description="Disordered" evidence="1">
    <location>
        <begin position="101"/>
        <end position="254"/>
    </location>
</feature>
<feature type="region of interest" description="Disordered" evidence="1">
    <location>
        <begin position="1"/>
        <end position="36"/>
    </location>
</feature>
<feature type="compositionally biased region" description="Polar residues" evidence="1">
    <location>
        <begin position="8"/>
        <end position="19"/>
    </location>
</feature>
<name>A0A212D618_CEREH</name>
<evidence type="ECO:0000256" key="1">
    <source>
        <dbReference type="SAM" id="MobiDB-lite"/>
    </source>
</evidence>
<organism evidence="2 3">
    <name type="scientific">Cervus elaphus hippelaphus</name>
    <name type="common">European red deer</name>
    <dbReference type="NCBI Taxonomy" id="46360"/>
    <lineage>
        <taxon>Eukaryota</taxon>
        <taxon>Metazoa</taxon>
        <taxon>Chordata</taxon>
        <taxon>Craniata</taxon>
        <taxon>Vertebrata</taxon>
        <taxon>Euteleostomi</taxon>
        <taxon>Mammalia</taxon>
        <taxon>Eutheria</taxon>
        <taxon>Laurasiatheria</taxon>
        <taxon>Artiodactyla</taxon>
        <taxon>Ruminantia</taxon>
        <taxon>Pecora</taxon>
        <taxon>Cervidae</taxon>
        <taxon>Cervinae</taxon>
        <taxon>Cervus</taxon>
    </lineage>
</organism>
<feature type="compositionally biased region" description="Polar residues" evidence="1">
    <location>
        <begin position="61"/>
        <end position="76"/>
    </location>
</feature>
<dbReference type="Proteomes" id="UP000242450">
    <property type="component" value="Chromosome 6"/>
</dbReference>
<keyword evidence="3" id="KW-1185">Reference proteome</keyword>
<feature type="region of interest" description="Disordered" evidence="1">
    <location>
        <begin position="61"/>
        <end position="82"/>
    </location>
</feature>
<dbReference type="EMBL" id="MKHE01000006">
    <property type="protein sequence ID" value="OWK13689.1"/>
    <property type="molecule type" value="Genomic_DNA"/>
</dbReference>
<proteinExistence type="predicted"/>
<feature type="compositionally biased region" description="Gly residues" evidence="1">
    <location>
        <begin position="174"/>
        <end position="183"/>
    </location>
</feature>
<gene>
    <name evidence="2" type="ORF">Celaphus_00017294</name>
</gene>
<feature type="compositionally biased region" description="Pro residues" evidence="1">
    <location>
        <begin position="208"/>
        <end position="223"/>
    </location>
</feature>
<sequence length="320" mass="33433">MDTDHSDPLTTLSDPTVTGRSRYKPNPATGKPRHREWRPALWSVYTHSSGPPLHLHSQLWATPSTPTAPGHSSTPTALGPLVYTHSPGPLRLHPRPWATPLTYTHSPGPLHLHPQLRATPSTPRAPATPSTPTTPGHSDAAGVRGLQSGDGASSGQQEGRPFQGGRWKEPRDGAQGGGPGGAGTPPRTGAGLPLPTHGGGFGSGCGRPAPPAASSPYPLPPYALHPEGKRNRVWCPNRTRSPPSPPIGRSGQAGLAGAQLHPAVLEVPGVPVALLSCWNLALFPGGPSRVTARPPPPTSSCLPPQQSLLWKFRFPLVTVT</sequence>
<accession>A0A212D618</accession>
<feature type="compositionally biased region" description="Low complexity" evidence="1">
    <location>
        <begin position="184"/>
        <end position="196"/>
    </location>
</feature>
<evidence type="ECO:0000313" key="3">
    <source>
        <dbReference type="Proteomes" id="UP000242450"/>
    </source>
</evidence>
<feature type="compositionally biased region" description="Low complexity" evidence="1">
    <location>
        <begin position="117"/>
        <end position="135"/>
    </location>
</feature>
<protein>
    <submittedName>
        <fullName evidence="2">Uncharacterized protein</fullName>
    </submittedName>
</protein>